<proteinExistence type="predicted"/>
<dbReference type="InterPro" id="IPR016195">
    <property type="entry name" value="Pol/histidinol_Pase-like"/>
</dbReference>
<protein>
    <submittedName>
        <fullName evidence="1">Phosphoesterase</fullName>
    </submittedName>
</protein>
<dbReference type="CDD" id="cd07432">
    <property type="entry name" value="PHP_HisPPase"/>
    <property type="match status" value="1"/>
</dbReference>
<dbReference type="InterPro" id="IPR052018">
    <property type="entry name" value="PHP_domain"/>
</dbReference>
<dbReference type="NCBIfam" id="NF038032">
    <property type="entry name" value="CehA_McbA_metalo"/>
    <property type="match status" value="1"/>
</dbReference>
<dbReference type="PANTHER" id="PTHR42924">
    <property type="entry name" value="EXONUCLEASE"/>
    <property type="match status" value="1"/>
</dbReference>
<dbReference type="GO" id="GO:0035312">
    <property type="term" value="F:5'-3' DNA exonuclease activity"/>
    <property type="evidence" value="ECO:0007669"/>
    <property type="project" value="TreeGrafter"/>
</dbReference>
<dbReference type="Gene3D" id="3.20.20.140">
    <property type="entry name" value="Metal-dependent hydrolases"/>
    <property type="match status" value="1"/>
</dbReference>
<dbReference type="AlphaFoldDB" id="A0A8J3CH50"/>
<reference evidence="1" key="2">
    <citation type="submission" date="2020-09" db="EMBL/GenBank/DDBJ databases">
        <authorList>
            <person name="Sun Q."/>
            <person name="Zhou Y."/>
        </authorList>
    </citation>
    <scope>NUCLEOTIDE SEQUENCE</scope>
    <source>
        <strain evidence="1">CGMCC 4.5737</strain>
    </source>
</reference>
<dbReference type="GO" id="GO:0004534">
    <property type="term" value="F:5'-3' RNA exonuclease activity"/>
    <property type="evidence" value="ECO:0007669"/>
    <property type="project" value="TreeGrafter"/>
</dbReference>
<accession>A0A8J3CH50</accession>
<dbReference type="SUPFAM" id="SSF89550">
    <property type="entry name" value="PHP domain-like"/>
    <property type="match status" value="1"/>
</dbReference>
<evidence type="ECO:0000313" key="2">
    <source>
        <dbReference type="Proteomes" id="UP000637578"/>
    </source>
</evidence>
<dbReference type="RefSeq" id="WP_189059919.1">
    <property type="nucleotide sequence ID" value="NZ_BMMK01000019.1"/>
</dbReference>
<evidence type="ECO:0000313" key="1">
    <source>
        <dbReference type="EMBL" id="GGM65646.1"/>
    </source>
</evidence>
<organism evidence="1 2">
    <name type="scientific">Longimycelium tulufanense</name>
    <dbReference type="NCBI Taxonomy" id="907463"/>
    <lineage>
        <taxon>Bacteria</taxon>
        <taxon>Bacillati</taxon>
        <taxon>Actinomycetota</taxon>
        <taxon>Actinomycetes</taxon>
        <taxon>Pseudonocardiales</taxon>
        <taxon>Pseudonocardiaceae</taxon>
        <taxon>Longimycelium</taxon>
    </lineage>
</organism>
<dbReference type="PANTHER" id="PTHR42924:SF3">
    <property type="entry name" value="POLYMERASE_HISTIDINOL PHOSPHATASE N-TERMINAL DOMAIN-CONTAINING PROTEIN"/>
    <property type="match status" value="1"/>
</dbReference>
<dbReference type="PROSITE" id="PS51318">
    <property type="entry name" value="TAT"/>
    <property type="match status" value="1"/>
</dbReference>
<dbReference type="EMBL" id="BMMK01000019">
    <property type="protein sequence ID" value="GGM65646.1"/>
    <property type="molecule type" value="Genomic_DNA"/>
</dbReference>
<gene>
    <name evidence="1" type="ORF">GCM10012275_40230</name>
</gene>
<reference evidence="1" key="1">
    <citation type="journal article" date="2014" name="Int. J. Syst. Evol. Microbiol.">
        <title>Complete genome sequence of Corynebacterium casei LMG S-19264T (=DSM 44701T), isolated from a smear-ripened cheese.</title>
        <authorList>
            <consortium name="US DOE Joint Genome Institute (JGI-PGF)"/>
            <person name="Walter F."/>
            <person name="Albersmeier A."/>
            <person name="Kalinowski J."/>
            <person name="Ruckert C."/>
        </authorList>
    </citation>
    <scope>NUCLEOTIDE SEQUENCE</scope>
    <source>
        <strain evidence="1">CGMCC 4.5737</strain>
    </source>
</reference>
<keyword evidence="2" id="KW-1185">Reference proteome</keyword>
<comment type="caution">
    <text evidence="1">The sequence shown here is derived from an EMBL/GenBank/DDBJ whole genome shotgun (WGS) entry which is preliminary data.</text>
</comment>
<dbReference type="InterPro" id="IPR006311">
    <property type="entry name" value="TAT_signal"/>
</dbReference>
<name>A0A8J3CH50_9PSEU</name>
<dbReference type="Proteomes" id="UP000637578">
    <property type="component" value="Unassembled WGS sequence"/>
</dbReference>
<sequence length="491" mass="53143">MCGELSRRTMIAAGGAALAGVFLPKVAFADADGTRTIKGRFEPGAPDWHYLPFDVPVGTREIEVVYRYDRPEPPPGVPGNALDIGCFSSAGTDLGNRLGFRGWSGGFRDRFTISASEATPGYVPGPIEPGIWHVILGPYTVAPQGMNYEVEITLRPGPPGVPFVPRPAPERARGRGRAWYRGDCHLHTQHSDSHRWPADTAAAARAAGLDFIASTEHNTSTASLVWGDHAGPDLLVIDGEEVTTRSGHWLALGLPPGYWVDWRYRATEPQHFRRFAGDVHALGGMVVAAHPYCPYVGCPWEFGYDNVDGTEVWNGPWTLDDEKAVQTWDHLLRQGNWVPAIGNSDAHSEPQVVGLPQTAVLADDLSTPAVLAGLRAGRSWLAESSEVDLSLRATARGRRPAGIGEHLRCGPGQPVEVELELRGVPGCQARLLTPAGVTHTAEVPRSGDTIIGWTTRAKDSAWVRAEVRRPEPTDTTPDTMVALTNPIFLRG</sequence>